<proteinExistence type="inferred from homology"/>
<dbReference type="Pfam" id="PF05683">
    <property type="entry name" value="Fumerase_C"/>
    <property type="match status" value="1"/>
</dbReference>
<evidence type="ECO:0000313" key="5">
    <source>
        <dbReference type="Proteomes" id="UP000236199"/>
    </source>
</evidence>
<keyword evidence="5" id="KW-1185">Reference proteome</keyword>
<name>A0A2K1P5S6_9BACT</name>
<gene>
    <name evidence="4" type="ORF">X928_09435</name>
</gene>
<reference evidence="4 5" key="1">
    <citation type="submission" date="2013-12" db="EMBL/GenBank/DDBJ databases">
        <title>Comparative genomics of Petrotoga isolates.</title>
        <authorList>
            <person name="Nesbo C.L."/>
            <person name="Charchuk R."/>
            <person name="Chow K."/>
        </authorList>
    </citation>
    <scope>NUCLEOTIDE SEQUENCE [LARGE SCALE GENOMIC DNA]</scope>
    <source>
        <strain evidence="4 5">DSM 10691</strain>
    </source>
</reference>
<dbReference type="InterPro" id="IPR004647">
    <property type="entry name" value="Fe-S_hydro-lyase_TtdB-typ_cat"/>
</dbReference>
<comment type="similarity">
    <text evidence="1">Belongs to the class-I fumarase family.</text>
</comment>
<evidence type="ECO:0000256" key="1">
    <source>
        <dbReference type="ARBA" id="ARBA00008876"/>
    </source>
</evidence>
<feature type="domain" description="Fe-S hydro-lyase tartrate dehydratase beta-type catalytic" evidence="3">
    <location>
        <begin position="4"/>
        <end position="165"/>
    </location>
</feature>
<protein>
    <submittedName>
        <fullName evidence="4">Fumarate hydratase</fullName>
    </submittedName>
</protein>
<dbReference type="PANTHER" id="PTHR43351:SF2">
    <property type="entry name" value="L(+)-TARTRATE DEHYDRATASE SUBUNIT BETA-RELATED"/>
    <property type="match status" value="1"/>
</dbReference>
<accession>A0A2K1P5S6</accession>
<dbReference type="InterPro" id="IPR036660">
    <property type="entry name" value="Fe-S_hydroAse_TtdB_cat_sf"/>
</dbReference>
<dbReference type="PANTHER" id="PTHR43351">
    <property type="entry name" value="L(+)-TARTRATE DEHYDRATASE SUBUNIT BETA"/>
    <property type="match status" value="1"/>
</dbReference>
<evidence type="ECO:0000313" key="4">
    <source>
        <dbReference type="EMBL" id="PNR98143.1"/>
    </source>
</evidence>
<keyword evidence="2" id="KW-0456">Lyase</keyword>
<dbReference type="EMBL" id="AZRM01000057">
    <property type="protein sequence ID" value="PNR98143.1"/>
    <property type="molecule type" value="Genomic_DNA"/>
</dbReference>
<dbReference type="NCBIfam" id="TIGR00723">
    <property type="entry name" value="ttdB_fumA_fumB"/>
    <property type="match status" value="1"/>
</dbReference>
<dbReference type="RefSeq" id="WP_103079449.1">
    <property type="nucleotide sequence ID" value="NZ_AZRM01000057.1"/>
</dbReference>
<dbReference type="AlphaFoldDB" id="A0A2K1P5S6"/>
<comment type="caution">
    <text evidence="4">The sequence shown here is derived from an EMBL/GenBank/DDBJ whole genome shotgun (WGS) entry which is preliminary data.</text>
</comment>
<dbReference type="Proteomes" id="UP000236199">
    <property type="component" value="Unassembled WGS sequence"/>
</dbReference>
<dbReference type="Gene3D" id="3.20.130.10">
    <property type="entry name" value="Fe-S hydro-lyase, tartrate dehydratase beta-type, catalytic domain"/>
    <property type="match status" value="1"/>
</dbReference>
<evidence type="ECO:0000259" key="3">
    <source>
        <dbReference type="Pfam" id="PF05683"/>
    </source>
</evidence>
<sequence length="165" mass="18425">MKIDEIEKLKVRELLQYTGELIVMRDAAHQKLLELLSKNSQLPVDLNEKIVFYAGPANPPKNSKIGSIGPTTSERMDKYLEMIFKLSVLGTVGKGKRSDLAVKLCIKYKRVYFITPSGAAAYLSKCVKDIKILAFPELGPEAIYNINVEDFPLMVAIDTNGSQIF</sequence>
<organism evidence="4 5">
    <name type="scientific">Petrotoga miotherma DSM 10691</name>
    <dbReference type="NCBI Taxonomy" id="1434326"/>
    <lineage>
        <taxon>Bacteria</taxon>
        <taxon>Thermotogati</taxon>
        <taxon>Thermotogota</taxon>
        <taxon>Thermotogae</taxon>
        <taxon>Petrotogales</taxon>
        <taxon>Petrotogaceae</taxon>
        <taxon>Petrotoga</taxon>
    </lineage>
</organism>
<evidence type="ECO:0000256" key="2">
    <source>
        <dbReference type="ARBA" id="ARBA00023239"/>
    </source>
</evidence>
<dbReference type="GO" id="GO:0016836">
    <property type="term" value="F:hydro-lyase activity"/>
    <property type="evidence" value="ECO:0007669"/>
    <property type="project" value="InterPro"/>
</dbReference>
<dbReference type="OrthoDB" id="9798978at2"/>
<dbReference type="SUPFAM" id="SSF117457">
    <property type="entry name" value="FumA C-terminal domain-like"/>
    <property type="match status" value="1"/>
</dbReference>